<dbReference type="GO" id="GO:0050778">
    <property type="term" value="P:positive regulation of immune response"/>
    <property type="evidence" value="ECO:0007669"/>
    <property type="project" value="InterPro"/>
</dbReference>
<keyword evidence="9" id="KW-1185">Reference proteome</keyword>
<proteinExistence type="inferred from homology"/>
<evidence type="ECO:0000313" key="9">
    <source>
        <dbReference type="Proteomes" id="UP000694415"/>
    </source>
</evidence>
<evidence type="ECO:0000256" key="5">
    <source>
        <dbReference type="ARBA" id="ARBA00022729"/>
    </source>
</evidence>
<dbReference type="PANTHER" id="PTHR31943">
    <property type="entry name" value="INTERLEUKIN-28 AND 29"/>
    <property type="match status" value="1"/>
</dbReference>
<organism evidence="8 9">
    <name type="scientific">Mus spicilegus</name>
    <name type="common">Mound-building mouse</name>
    <dbReference type="NCBI Taxonomy" id="10103"/>
    <lineage>
        <taxon>Eukaryota</taxon>
        <taxon>Metazoa</taxon>
        <taxon>Chordata</taxon>
        <taxon>Craniata</taxon>
        <taxon>Vertebrata</taxon>
        <taxon>Euteleostomi</taxon>
        <taxon>Mammalia</taxon>
        <taxon>Eutheria</taxon>
        <taxon>Euarchontoglires</taxon>
        <taxon>Glires</taxon>
        <taxon>Rodentia</taxon>
        <taxon>Myomorpha</taxon>
        <taxon>Muroidea</taxon>
        <taxon>Muridae</taxon>
        <taxon>Murinae</taxon>
        <taxon>Mus</taxon>
        <taxon>Mus</taxon>
    </lineage>
</organism>
<dbReference type="GO" id="GO:0005125">
    <property type="term" value="F:cytokine activity"/>
    <property type="evidence" value="ECO:0007669"/>
    <property type="project" value="UniProtKB-KW"/>
</dbReference>
<evidence type="ECO:0000313" key="8">
    <source>
        <dbReference type="Ensembl" id="ENSMSIP00000000663.1"/>
    </source>
</evidence>
<comment type="subcellular location">
    <subcellularLocation>
        <location evidence="1">Secreted</location>
    </subcellularLocation>
</comment>
<reference evidence="8" key="2">
    <citation type="submission" date="2025-09" db="UniProtKB">
        <authorList>
            <consortium name="Ensembl"/>
        </authorList>
    </citation>
    <scope>IDENTIFICATION</scope>
</reference>
<dbReference type="GO" id="GO:0051607">
    <property type="term" value="P:defense response to virus"/>
    <property type="evidence" value="ECO:0007669"/>
    <property type="project" value="UniProtKB-KW"/>
</dbReference>
<sequence>MATVCLLGLVTMVLGLATAGSVPPSKPTPTGSGCHLGSFQSLPCSPVRANLILVKHPESYSQPLPQPSCLLFLTSPQVQEHPKALQAEVALTLKVWENITDSALDTILGQPLHTLSHIHSQLQTCTQPQPTAEHRPLSRHLSCWLHRLQEAQSKETPGCLEASVTLNLFHLLTWDLKCVAKLTLQLVSDTHPRVCKS</sequence>
<comment type="similarity">
    <text evidence="2">Belongs to the lambda interferon family.</text>
</comment>
<protein>
    <submittedName>
        <fullName evidence="8">Uncharacterized protein</fullName>
    </submittedName>
</protein>
<name>A0A8C6G5I0_MUSSI</name>
<evidence type="ECO:0000256" key="2">
    <source>
        <dbReference type="ARBA" id="ARBA00008717"/>
    </source>
</evidence>
<feature type="signal peptide" evidence="7">
    <location>
        <begin position="1"/>
        <end position="19"/>
    </location>
</feature>
<accession>A0A8C6G5I0</accession>
<evidence type="ECO:0000256" key="4">
    <source>
        <dbReference type="ARBA" id="ARBA00022525"/>
    </source>
</evidence>
<dbReference type="Ensembl" id="ENSMSIT00000000869.1">
    <property type="protein sequence ID" value="ENSMSIP00000000663.1"/>
    <property type="gene ID" value="ENSMSIG00000000607.1"/>
</dbReference>
<dbReference type="InterPro" id="IPR029177">
    <property type="entry name" value="INF_lambda"/>
</dbReference>
<evidence type="ECO:0000256" key="3">
    <source>
        <dbReference type="ARBA" id="ARBA00022514"/>
    </source>
</evidence>
<keyword evidence="4" id="KW-0964">Secreted</keyword>
<keyword evidence="5 7" id="KW-0732">Signal</keyword>
<dbReference type="GO" id="GO:0007259">
    <property type="term" value="P:cell surface receptor signaling pathway via JAK-STAT"/>
    <property type="evidence" value="ECO:0007669"/>
    <property type="project" value="InterPro"/>
</dbReference>
<dbReference type="PANTHER" id="PTHR31943:SF1">
    <property type="entry name" value="INTERFERON LAMBDA-2-RELATED"/>
    <property type="match status" value="1"/>
</dbReference>
<evidence type="ECO:0000256" key="1">
    <source>
        <dbReference type="ARBA" id="ARBA00004613"/>
    </source>
</evidence>
<feature type="chain" id="PRO_5034147728" evidence="7">
    <location>
        <begin position="20"/>
        <end position="197"/>
    </location>
</feature>
<dbReference type="InterPro" id="IPR038326">
    <property type="entry name" value="IFN-lambda_sf"/>
</dbReference>
<dbReference type="GeneTree" id="ENSGT00390000014310"/>
<dbReference type="AlphaFoldDB" id="A0A8C6G5I0"/>
<evidence type="ECO:0000256" key="7">
    <source>
        <dbReference type="SAM" id="SignalP"/>
    </source>
</evidence>
<dbReference type="Pfam" id="PF15177">
    <property type="entry name" value="IL28A"/>
    <property type="match status" value="1"/>
</dbReference>
<dbReference type="Proteomes" id="UP000694415">
    <property type="component" value="Unplaced"/>
</dbReference>
<evidence type="ECO:0000256" key="6">
    <source>
        <dbReference type="ARBA" id="ARBA00023118"/>
    </source>
</evidence>
<keyword evidence="3" id="KW-0202">Cytokine</keyword>
<dbReference type="GO" id="GO:0005615">
    <property type="term" value="C:extracellular space"/>
    <property type="evidence" value="ECO:0007669"/>
    <property type="project" value="UniProtKB-KW"/>
</dbReference>
<reference evidence="8" key="1">
    <citation type="submission" date="2025-08" db="UniProtKB">
        <authorList>
            <consortium name="Ensembl"/>
        </authorList>
    </citation>
    <scope>IDENTIFICATION</scope>
</reference>
<dbReference type="GO" id="GO:0045087">
    <property type="term" value="P:innate immune response"/>
    <property type="evidence" value="ECO:0007669"/>
    <property type="project" value="TreeGrafter"/>
</dbReference>
<keyword evidence="6" id="KW-0051">Antiviral defense</keyword>
<dbReference type="Gene3D" id="1.20.1250.60">
    <property type="entry name" value="Interferon lambda"/>
    <property type="match status" value="1"/>
</dbReference>